<evidence type="ECO:0000313" key="4">
    <source>
        <dbReference type="EMBL" id="WFD21655.1"/>
    </source>
</evidence>
<dbReference type="PANTHER" id="PTHR13799:SF13">
    <property type="entry name" value="NIF3-LIKE PROTEIN 1"/>
    <property type="match status" value="1"/>
</dbReference>
<sequence>MGDVPRRRTSSDRDARHGPGAGSAPTKLADSWDNVGLIAQTPVPRSNGGLFLAIDLSPAVADELLQRSDISVAVVYHPVIFRPIKSMTMADPMQRSMLRCIAAGIHVYCPHTTLDACRGGINDWLIAGLLHAWETAPPARDALLEASLASEGRIVCPSERDASVGVGRATTLTTPCSFATLVQRAKALLQVPHVQVARAPGVSAHDLVRSIAVCAGSGGSVLRACTDVDVWITGEMGHHEVLAANARGVSVILANHTNTERRYLADVLQPRLAADLPMQVHVSQVDADPLQVM</sequence>
<proteinExistence type="inferred from homology"/>
<feature type="region of interest" description="Disordered" evidence="3">
    <location>
        <begin position="1"/>
        <end position="27"/>
    </location>
</feature>
<dbReference type="Proteomes" id="UP001214415">
    <property type="component" value="Chromosome 1"/>
</dbReference>
<dbReference type="NCBIfam" id="TIGR00486">
    <property type="entry name" value="YbgI_SA1388"/>
    <property type="match status" value="1"/>
</dbReference>
<evidence type="ECO:0000256" key="2">
    <source>
        <dbReference type="PIRSR" id="PIRSR602678-1"/>
    </source>
</evidence>
<name>A0AAF0J254_9BASI</name>
<comment type="similarity">
    <text evidence="1">Belongs to the GTP cyclohydrolase I type 2/NIF3 family.</text>
</comment>
<feature type="binding site" evidence="2">
    <location>
        <position position="260"/>
    </location>
    <ligand>
        <name>a divalent metal cation</name>
        <dbReference type="ChEBI" id="CHEBI:60240"/>
        <label>1</label>
    </ligand>
</feature>
<dbReference type="FunFam" id="3.40.1390.30:FF:000001">
    <property type="entry name" value="GTP cyclohydrolase 1 type 2"/>
    <property type="match status" value="1"/>
</dbReference>
<protein>
    <submittedName>
        <fullName evidence="4">Uncharacterized protein</fullName>
    </submittedName>
</protein>
<dbReference type="GO" id="GO:0046872">
    <property type="term" value="F:metal ion binding"/>
    <property type="evidence" value="ECO:0007669"/>
    <property type="project" value="UniProtKB-KW"/>
</dbReference>
<accession>A0AAF0J254</accession>
<evidence type="ECO:0000256" key="3">
    <source>
        <dbReference type="SAM" id="MobiDB-lite"/>
    </source>
</evidence>
<dbReference type="GO" id="GO:0005739">
    <property type="term" value="C:mitochondrion"/>
    <property type="evidence" value="ECO:0007669"/>
    <property type="project" value="TreeGrafter"/>
</dbReference>
<reference evidence="4" key="1">
    <citation type="submission" date="2023-03" db="EMBL/GenBank/DDBJ databases">
        <title>Mating type loci evolution in Malassezia.</title>
        <authorList>
            <person name="Coelho M.A."/>
        </authorList>
    </citation>
    <scope>NUCLEOTIDE SEQUENCE</scope>
    <source>
        <strain evidence="4">CBS 12830</strain>
    </source>
</reference>
<feature type="binding site" evidence="2">
    <location>
        <position position="256"/>
    </location>
    <ligand>
        <name>a divalent metal cation</name>
        <dbReference type="ChEBI" id="CHEBI:60240"/>
        <label>1</label>
    </ligand>
</feature>
<dbReference type="InterPro" id="IPR036069">
    <property type="entry name" value="DUF34/NIF3_sf"/>
</dbReference>
<evidence type="ECO:0000313" key="5">
    <source>
        <dbReference type="Proteomes" id="UP001214415"/>
    </source>
</evidence>
<dbReference type="Gene3D" id="3.40.1390.30">
    <property type="entry name" value="NIF3 (NGG1p interacting factor 3)-like"/>
    <property type="match status" value="1"/>
</dbReference>
<organism evidence="4 5">
    <name type="scientific">Malassezia equina</name>
    <dbReference type="NCBI Taxonomy" id="1381935"/>
    <lineage>
        <taxon>Eukaryota</taxon>
        <taxon>Fungi</taxon>
        <taxon>Dikarya</taxon>
        <taxon>Basidiomycota</taxon>
        <taxon>Ustilaginomycotina</taxon>
        <taxon>Malasseziomycetes</taxon>
        <taxon>Malasseziales</taxon>
        <taxon>Malasseziaceae</taxon>
        <taxon>Malassezia</taxon>
    </lineage>
</organism>
<keyword evidence="2" id="KW-0479">Metal-binding</keyword>
<dbReference type="Pfam" id="PF01784">
    <property type="entry name" value="DUF34_NIF3"/>
    <property type="match status" value="1"/>
</dbReference>
<dbReference type="PANTHER" id="PTHR13799">
    <property type="entry name" value="NGG1 INTERACTING FACTOR 3"/>
    <property type="match status" value="1"/>
</dbReference>
<evidence type="ECO:0000256" key="1">
    <source>
        <dbReference type="ARBA" id="ARBA00006964"/>
    </source>
</evidence>
<feature type="compositionally biased region" description="Basic and acidic residues" evidence="3">
    <location>
        <begin position="1"/>
        <end position="17"/>
    </location>
</feature>
<dbReference type="EMBL" id="CP119900">
    <property type="protein sequence ID" value="WFD21655.1"/>
    <property type="molecule type" value="Genomic_DNA"/>
</dbReference>
<keyword evidence="5" id="KW-1185">Reference proteome</keyword>
<dbReference type="SUPFAM" id="SSF102705">
    <property type="entry name" value="NIF3 (NGG1p interacting factor 3)-like"/>
    <property type="match status" value="1"/>
</dbReference>
<gene>
    <name evidence="4" type="ORF">MEQU1_000310</name>
</gene>
<feature type="binding site" evidence="2">
    <location>
        <position position="77"/>
    </location>
    <ligand>
        <name>a divalent metal cation</name>
        <dbReference type="ChEBI" id="CHEBI:60240"/>
        <label>1</label>
    </ligand>
</feature>
<dbReference type="AlphaFoldDB" id="A0AAF0J254"/>
<dbReference type="InterPro" id="IPR002678">
    <property type="entry name" value="DUF34/NIF3"/>
</dbReference>
<feature type="binding site" evidence="2">
    <location>
        <position position="115"/>
    </location>
    <ligand>
        <name>a divalent metal cation</name>
        <dbReference type="ChEBI" id="CHEBI:60240"/>
        <label>1</label>
    </ligand>
</feature>